<dbReference type="PANTHER" id="PTHR31297">
    <property type="entry name" value="GLUCAN ENDO-1,6-BETA-GLUCOSIDASE B"/>
    <property type="match status" value="1"/>
</dbReference>
<evidence type="ECO:0000256" key="4">
    <source>
        <dbReference type="ARBA" id="ARBA00022692"/>
    </source>
</evidence>
<gene>
    <name evidence="20" type="ORF">BT63DRAFT_427954</name>
</gene>
<name>A0A6A6U1J9_9PEZI</name>
<keyword evidence="11" id="KW-0961">Cell wall biogenesis/degradation</keyword>
<keyword evidence="3" id="KW-1003">Cell membrane</keyword>
<feature type="compositionally biased region" description="Gly residues" evidence="17">
    <location>
        <begin position="95"/>
        <end position="110"/>
    </location>
</feature>
<evidence type="ECO:0000256" key="9">
    <source>
        <dbReference type="ARBA" id="ARBA00023180"/>
    </source>
</evidence>
<evidence type="ECO:0000256" key="17">
    <source>
        <dbReference type="SAM" id="MobiDB-lite"/>
    </source>
</evidence>
<protein>
    <recommendedName>
        <fullName evidence="14">glucan 1,3-beta-glucosidase</fullName>
        <ecNumber evidence="14">3.2.1.58</ecNumber>
    </recommendedName>
    <alternativeName>
        <fullName evidence="15">Exo-1,3-beta-glucanase D</fullName>
    </alternativeName>
</protein>
<evidence type="ECO:0000256" key="18">
    <source>
        <dbReference type="SAM" id="Phobius"/>
    </source>
</evidence>
<dbReference type="FunFam" id="3.20.20.80:FF:000033">
    <property type="entry name" value="Glucan 1,3-beta-glucosidase A"/>
    <property type="match status" value="1"/>
</dbReference>
<evidence type="ECO:0000313" key="20">
    <source>
        <dbReference type="EMBL" id="KAF2666169.1"/>
    </source>
</evidence>
<keyword evidence="9" id="KW-0325">Glycoprotein</keyword>
<keyword evidence="21" id="KW-1185">Reference proteome</keyword>
<organism evidence="20 21">
    <name type="scientific">Microthyrium microscopicum</name>
    <dbReference type="NCBI Taxonomy" id="703497"/>
    <lineage>
        <taxon>Eukaryota</taxon>
        <taxon>Fungi</taxon>
        <taxon>Dikarya</taxon>
        <taxon>Ascomycota</taxon>
        <taxon>Pezizomycotina</taxon>
        <taxon>Dothideomycetes</taxon>
        <taxon>Dothideomycetes incertae sedis</taxon>
        <taxon>Microthyriales</taxon>
        <taxon>Microthyriaceae</taxon>
        <taxon>Microthyrium</taxon>
    </lineage>
</organism>
<keyword evidence="10 16" id="KW-0326">Glycosidase</keyword>
<comment type="catalytic activity">
    <reaction evidence="12">
        <text>Successive hydrolysis of beta-D-glucose units from the non-reducing ends of (1-&gt;3)-beta-D-glucans, releasing alpha-glucose.</text>
        <dbReference type="EC" id="3.2.1.58"/>
    </reaction>
</comment>
<keyword evidence="5 16" id="KW-0378">Hydrolase</keyword>
<dbReference type="InterPro" id="IPR001547">
    <property type="entry name" value="Glyco_hydro_5"/>
</dbReference>
<evidence type="ECO:0000256" key="12">
    <source>
        <dbReference type="ARBA" id="ARBA00036824"/>
    </source>
</evidence>
<evidence type="ECO:0000256" key="3">
    <source>
        <dbReference type="ARBA" id="ARBA00022475"/>
    </source>
</evidence>
<evidence type="ECO:0000256" key="15">
    <source>
        <dbReference type="ARBA" id="ARBA00041260"/>
    </source>
</evidence>
<dbReference type="GO" id="GO:0009251">
    <property type="term" value="P:glucan catabolic process"/>
    <property type="evidence" value="ECO:0007669"/>
    <property type="project" value="TreeGrafter"/>
</dbReference>
<dbReference type="GO" id="GO:0004338">
    <property type="term" value="F:glucan exo-1,3-beta-glucosidase activity"/>
    <property type="evidence" value="ECO:0007669"/>
    <property type="project" value="UniProtKB-EC"/>
</dbReference>
<evidence type="ECO:0000256" key="8">
    <source>
        <dbReference type="ARBA" id="ARBA00023136"/>
    </source>
</evidence>
<comment type="function">
    <text evidence="13">Glucosidase involved in the degradation of cellulosic biomass. Active on lichenan.</text>
</comment>
<dbReference type="InterPro" id="IPR050386">
    <property type="entry name" value="Glycosyl_hydrolase_5"/>
</dbReference>
<dbReference type="OrthoDB" id="62120at2759"/>
<comment type="similarity">
    <text evidence="2 16">Belongs to the glycosyl hydrolase 5 (cellulase A) family.</text>
</comment>
<reference evidence="20" key="1">
    <citation type="journal article" date="2020" name="Stud. Mycol.">
        <title>101 Dothideomycetes genomes: a test case for predicting lifestyles and emergence of pathogens.</title>
        <authorList>
            <person name="Haridas S."/>
            <person name="Albert R."/>
            <person name="Binder M."/>
            <person name="Bloem J."/>
            <person name="Labutti K."/>
            <person name="Salamov A."/>
            <person name="Andreopoulos B."/>
            <person name="Baker S."/>
            <person name="Barry K."/>
            <person name="Bills G."/>
            <person name="Bluhm B."/>
            <person name="Cannon C."/>
            <person name="Castanera R."/>
            <person name="Culley D."/>
            <person name="Daum C."/>
            <person name="Ezra D."/>
            <person name="Gonzalez J."/>
            <person name="Henrissat B."/>
            <person name="Kuo A."/>
            <person name="Liang C."/>
            <person name="Lipzen A."/>
            <person name="Lutzoni F."/>
            <person name="Magnuson J."/>
            <person name="Mondo S."/>
            <person name="Nolan M."/>
            <person name="Ohm R."/>
            <person name="Pangilinan J."/>
            <person name="Park H.-J."/>
            <person name="Ramirez L."/>
            <person name="Alfaro M."/>
            <person name="Sun H."/>
            <person name="Tritt A."/>
            <person name="Yoshinaga Y."/>
            <person name="Zwiers L.-H."/>
            <person name="Turgeon B."/>
            <person name="Goodwin S."/>
            <person name="Spatafora J."/>
            <person name="Crous P."/>
            <person name="Grigoriev I."/>
        </authorList>
    </citation>
    <scope>NUCLEOTIDE SEQUENCE</scope>
    <source>
        <strain evidence="20">CBS 115976</strain>
    </source>
</reference>
<evidence type="ECO:0000256" key="16">
    <source>
        <dbReference type="RuleBase" id="RU361153"/>
    </source>
</evidence>
<evidence type="ECO:0000256" key="13">
    <source>
        <dbReference type="ARBA" id="ARBA00037126"/>
    </source>
</evidence>
<evidence type="ECO:0000259" key="19">
    <source>
        <dbReference type="Pfam" id="PF00150"/>
    </source>
</evidence>
<evidence type="ECO:0000256" key="1">
    <source>
        <dbReference type="ARBA" id="ARBA00004401"/>
    </source>
</evidence>
<dbReference type="EMBL" id="MU004239">
    <property type="protein sequence ID" value="KAF2666169.1"/>
    <property type="molecule type" value="Genomic_DNA"/>
</dbReference>
<evidence type="ECO:0000256" key="6">
    <source>
        <dbReference type="ARBA" id="ARBA00022968"/>
    </source>
</evidence>
<keyword evidence="6" id="KW-0735">Signal-anchor</keyword>
<dbReference type="GO" id="GO:0071555">
    <property type="term" value="P:cell wall organization"/>
    <property type="evidence" value="ECO:0007669"/>
    <property type="project" value="UniProtKB-KW"/>
</dbReference>
<dbReference type="InterPro" id="IPR017853">
    <property type="entry name" value="GH"/>
</dbReference>
<dbReference type="GO" id="GO:0005886">
    <property type="term" value="C:plasma membrane"/>
    <property type="evidence" value="ECO:0007669"/>
    <property type="project" value="UniProtKB-SubCell"/>
</dbReference>
<evidence type="ECO:0000256" key="5">
    <source>
        <dbReference type="ARBA" id="ARBA00022801"/>
    </source>
</evidence>
<dbReference type="SUPFAM" id="SSF51445">
    <property type="entry name" value="(Trans)glycosidases"/>
    <property type="match status" value="1"/>
</dbReference>
<evidence type="ECO:0000256" key="7">
    <source>
        <dbReference type="ARBA" id="ARBA00022989"/>
    </source>
</evidence>
<dbReference type="Pfam" id="PF00150">
    <property type="entry name" value="Cellulase"/>
    <property type="match status" value="1"/>
</dbReference>
<dbReference type="GO" id="GO:0005576">
    <property type="term" value="C:extracellular region"/>
    <property type="evidence" value="ECO:0007669"/>
    <property type="project" value="TreeGrafter"/>
</dbReference>
<dbReference type="Proteomes" id="UP000799302">
    <property type="component" value="Unassembled WGS sequence"/>
</dbReference>
<evidence type="ECO:0000256" key="14">
    <source>
        <dbReference type="ARBA" id="ARBA00038929"/>
    </source>
</evidence>
<sequence length="595" mass="64610">MASPLHHWDSSAEKLPGAAASTDKLTAFTDSVGSRDAETAPKKPRSLKVLWIVLAITLALLIVGGAVVGGLADKDIIHFGAKTGTYTSGPQTTGSGSGSPAGSSGSGTGAKNGTTVPTCTKSDDIPASAKGTWLDPTSWMDAKDFNCTYTAETVGGLPVVGLNLTYDDSKQANANSPPINKSWGYGTNPFRGVNLGGWLSLEPFITPSLFGTDASPIADEYTLCQKLGKDAAATLEKHYSTFITEDDFKAIVAAGLDHVRIPFSYWAIAKYDSDPYVFGVSWRYLLRGIEWARRYGLRVNIDLHAVPGSQNGWNHSGRSGTVNWITGPNGTINAQRSLDIHNQLSKFFAQDRYKNVVTLYGLVNEPSGQIPQDDLAAWTAKAYAIVHGNGISAIQVFSDAFKSFETWQGKLTGYGNGLIIDAHEYTIFDNALIINKHTDRVNFACKTWTNQINTGLNPKTGFGPVMVGEWSQADTDCTQYLNGVGTGTRWEGTFDKNIGPMCPTKDKTCSCGPANAEVSAMSADYKEFLLTWAEAQMDAFERSWGWIYWTWKTESAPLWSYKTGLENKIMPAVAYQRDWTCDKAIPSFGSLPENY</sequence>
<keyword evidence="7 18" id="KW-1133">Transmembrane helix</keyword>
<proteinExistence type="inferred from homology"/>
<dbReference type="AlphaFoldDB" id="A0A6A6U1J9"/>
<feature type="transmembrane region" description="Helical" evidence="18">
    <location>
        <begin position="49"/>
        <end position="72"/>
    </location>
</feature>
<dbReference type="EC" id="3.2.1.58" evidence="14"/>
<dbReference type="PANTHER" id="PTHR31297:SF34">
    <property type="entry name" value="GLUCAN 1,3-BETA-GLUCOSIDASE 2"/>
    <property type="match status" value="1"/>
</dbReference>
<accession>A0A6A6U1J9</accession>
<keyword evidence="4 18" id="KW-0812">Transmembrane</keyword>
<feature type="region of interest" description="Disordered" evidence="17">
    <location>
        <begin position="87"/>
        <end position="123"/>
    </location>
</feature>
<evidence type="ECO:0000313" key="21">
    <source>
        <dbReference type="Proteomes" id="UP000799302"/>
    </source>
</evidence>
<feature type="domain" description="Glycoside hydrolase family 5" evidence="19">
    <location>
        <begin position="237"/>
        <end position="476"/>
    </location>
</feature>
<evidence type="ECO:0000256" key="10">
    <source>
        <dbReference type="ARBA" id="ARBA00023295"/>
    </source>
</evidence>
<comment type="subcellular location">
    <subcellularLocation>
        <location evidence="1">Cell membrane</location>
        <topology evidence="1">Single-pass type II membrane protein</topology>
    </subcellularLocation>
</comment>
<dbReference type="GO" id="GO:0009986">
    <property type="term" value="C:cell surface"/>
    <property type="evidence" value="ECO:0007669"/>
    <property type="project" value="TreeGrafter"/>
</dbReference>
<evidence type="ECO:0000256" key="2">
    <source>
        <dbReference type="ARBA" id="ARBA00005641"/>
    </source>
</evidence>
<dbReference type="Gene3D" id="3.20.20.80">
    <property type="entry name" value="Glycosidases"/>
    <property type="match status" value="1"/>
</dbReference>
<evidence type="ECO:0000256" key="11">
    <source>
        <dbReference type="ARBA" id="ARBA00023316"/>
    </source>
</evidence>
<keyword evidence="8 18" id="KW-0472">Membrane</keyword>